<proteinExistence type="inferred from homology"/>
<dbReference type="HOGENOM" id="CLU_006533_0_2_7"/>
<dbReference type="STRING" id="760142.Hipma_0725"/>
<comment type="similarity">
    <text evidence="1">Belongs to the protein kinase superfamily. ADCK protein kinase family.</text>
</comment>
<dbReference type="Proteomes" id="UP000008139">
    <property type="component" value="Chromosome"/>
</dbReference>
<keyword evidence="2" id="KW-0812">Transmembrane</keyword>
<dbReference type="PANTHER" id="PTHR10566:SF113">
    <property type="entry name" value="PROTEIN ACTIVITY OF BC1 COMPLEX KINASE 7, CHLOROPLASTIC"/>
    <property type="match status" value="1"/>
</dbReference>
<dbReference type="GO" id="GO:0005524">
    <property type="term" value="F:ATP binding"/>
    <property type="evidence" value="ECO:0007669"/>
    <property type="project" value="InterPro"/>
</dbReference>
<organism evidence="4 5">
    <name type="scientific">Hippea maritima (strain ATCC 700847 / DSM 10411 / MH2)</name>
    <dbReference type="NCBI Taxonomy" id="760142"/>
    <lineage>
        <taxon>Bacteria</taxon>
        <taxon>Pseudomonadati</taxon>
        <taxon>Campylobacterota</taxon>
        <taxon>Desulfurellia</taxon>
        <taxon>Desulfurellales</taxon>
        <taxon>Hippeaceae</taxon>
        <taxon>Hippea</taxon>
    </lineage>
</organism>
<dbReference type="EMBL" id="CP002606">
    <property type="protein sequence ID" value="AEA33695.1"/>
    <property type="molecule type" value="Genomic_DNA"/>
</dbReference>
<accession>F2LVB1</accession>
<dbReference type="Pfam" id="PF03109">
    <property type="entry name" value="ABC1"/>
    <property type="match status" value="1"/>
</dbReference>
<dbReference type="FunCoup" id="F2LVB1">
    <property type="interactions" value="278"/>
</dbReference>
<dbReference type="PANTHER" id="PTHR10566">
    <property type="entry name" value="CHAPERONE-ACTIVITY OF BC1 COMPLEX CABC1 -RELATED"/>
    <property type="match status" value="1"/>
</dbReference>
<reference evidence="5" key="2">
    <citation type="submission" date="2011-03" db="EMBL/GenBank/DDBJ databases">
        <title>The complete genome of Hippea maritima DSM 10411.</title>
        <authorList>
            <consortium name="US DOE Joint Genome Institute (JGI-PGF)"/>
            <person name="Lucas S."/>
            <person name="Copeland A."/>
            <person name="Lapidus A."/>
            <person name="Bruce D."/>
            <person name="Goodwin L."/>
            <person name="Pitluck S."/>
            <person name="Peters L."/>
            <person name="Kyrpides N."/>
            <person name="Mavromatis K."/>
            <person name="Pagani I."/>
            <person name="Ivanova N."/>
            <person name="Mikhailova N."/>
            <person name="Lu M."/>
            <person name="Detter J.C."/>
            <person name="Tapia R."/>
            <person name="Han C."/>
            <person name="Land M."/>
            <person name="Hauser L."/>
            <person name="Markowitz V."/>
            <person name="Cheng J.-F."/>
            <person name="Hugenholtz P."/>
            <person name="Woyke T."/>
            <person name="Wu D."/>
            <person name="Spring S."/>
            <person name="Schroeder M."/>
            <person name="Brambilla E."/>
            <person name="Klenk H.-P."/>
            <person name="Eisen J.A."/>
        </authorList>
    </citation>
    <scope>NUCLEOTIDE SEQUENCE [LARGE SCALE GENOMIC DNA]</scope>
    <source>
        <strain evidence="5">ATCC 700847 / DSM 10411 / MH2</strain>
    </source>
</reference>
<feature type="transmembrane region" description="Helical" evidence="2">
    <location>
        <begin position="490"/>
        <end position="509"/>
    </location>
</feature>
<evidence type="ECO:0000256" key="1">
    <source>
        <dbReference type="ARBA" id="ARBA00009670"/>
    </source>
</evidence>
<evidence type="ECO:0000313" key="4">
    <source>
        <dbReference type="EMBL" id="AEA33695.1"/>
    </source>
</evidence>
<evidence type="ECO:0000256" key="2">
    <source>
        <dbReference type="SAM" id="Phobius"/>
    </source>
</evidence>
<dbReference type="SUPFAM" id="SSF56112">
    <property type="entry name" value="Protein kinase-like (PK-like)"/>
    <property type="match status" value="1"/>
</dbReference>
<dbReference type="GO" id="GO:0004672">
    <property type="term" value="F:protein kinase activity"/>
    <property type="evidence" value="ECO:0007669"/>
    <property type="project" value="InterPro"/>
</dbReference>
<protein>
    <submittedName>
        <fullName evidence="4">ABC-1 domain-containing protein</fullName>
    </submittedName>
</protein>
<reference evidence="4 5" key="1">
    <citation type="journal article" date="2011" name="Stand. Genomic Sci.">
        <title>Complete genome sequence of the thermophilic sulfur-reducer Hippea maritima type strain (MH(2)).</title>
        <authorList>
            <person name="Huntemann M."/>
            <person name="Lu M."/>
            <person name="Nolan M."/>
            <person name="Lapidus A."/>
            <person name="Lucas S."/>
            <person name="Hammon N."/>
            <person name="Deshpande S."/>
            <person name="Cheng J.F."/>
            <person name="Tapia R."/>
            <person name="Han C."/>
            <person name="Goodwin L."/>
            <person name="Pitluck S."/>
            <person name="Liolios K."/>
            <person name="Pagani I."/>
            <person name="Ivanova N."/>
            <person name="Ovchinikova G."/>
            <person name="Pati A."/>
            <person name="Chen A."/>
            <person name="Palaniappan K."/>
            <person name="Land M."/>
            <person name="Hauser L."/>
            <person name="Jeffries C.D."/>
            <person name="Detter J.C."/>
            <person name="Brambilla E.M."/>
            <person name="Rohde M."/>
            <person name="Spring S."/>
            <person name="Goker M."/>
            <person name="Woyke T."/>
            <person name="Bristow J."/>
            <person name="Eisen J.A."/>
            <person name="Markowitz V."/>
            <person name="Hugenholtz P."/>
            <person name="Kyrpides N.C."/>
            <person name="Klenk H.P."/>
            <person name="Mavromatis K."/>
        </authorList>
    </citation>
    <scope>NUCLEOTIDE SEQUENCE [LARGE SCALE GENOMIC DNA]</scope>
    <source>
        <strain evidence="5">ATCC 700847 / DSM 10411 / MH2</strain>
    </source>
</reference>
<evidence type="ECO:0000313" key="5">
    <source>
        <dbReference type="Proteomes" id="UP000008139"/>
    </source>
</evidence>
<dbReference type="CDD" id="cd05121">
    <property type="entry name" value="ABC1_ADCK3-like"/>
    <property type="match status" value="1"/>
</dbReference>
<dbReference type="InterPro" id="IPR000719">
    <property type="entry name" value="Prot_kinase_dom"/>
</dbReference>
<evidence type="ECO:0000259" key="3">
    <source>
        <dbReference type="PROSITE" id="PS50011"/>
    </source>
</evidence>
<dbReference type="InterPro" id="IPR011009">
    <property type="entry name" value="Kinase-like_dom_sf"/>
</dbReference>
<feature type="domain" description="Protein kinase" evidence="3">
    <location>
        <begin position="116"/>
        <end position="420"/>
    </location>
</feature>
<keyword evidence="5" id="KW-1185">Reference proteome</keyword>
<dbReference type="InParanoid" id="F2LVB1"/>
<name>F2LVB1_HIPMA</name>
<sequence length="543" mass="62786">MVKRSAAIKGIKRLNQIGFILARYGLGELLEWTRIRKSKKLDEFTVAQRFRRLLEDLGPTFIKFGQLLSTQEGILPLSFIEELKKLQDDVEPFGFKDVKRIIEKELGKRLEEIFDEFEEKPEASASLGQVHKAKLKNGNYVAIKIQRPGIEEIISSDMFLLRQLGALISKRIRQLFHFDIMPLINEFDKTIHREMDYEVEAHYIEVFKKNLSKFDYVYVPDVYWEFTTQKIITMEYIFGYKATNKQLLIDKGFDLSKMATKGAKVFWYQIFDVGLFHADPHPGNIIIMEDGRICYIDYGMVGKINDDDKMALIEMISGFIEKDVDRIIYSIDNFTSTKEAINEQELKNDIDELIEMYHSLPLKRMNLSRMLREIFSILRKHGILIKRSSSRLLRAIIIADGVGRDFNPDFNFVEIAAPYFKRFAKKFYSPLNIIKVLLRPNPDYIMAAKKLPSTAKHLMDSLQKGSIKVEVEVEEFPRLIDTFRHVARQIGISLIISSIVIGMSILLSYKIGPNFHSIPVVLIISIVIIIVLALGIIDAEKKL</sequence>
<dbReference type="PROSITE" id="PS50011">
    <property type="entry name" value="PROTEIN_KINASE_DOM"/>
    <property type="match status" value="1"/>
</dbReference>
<dbReference type="InterPro" id="IPR004147">
    <property type="entry name" value="ABC1_dom"/>
</dbReference>
<gene>
    <name evidence="4" type="ordered locus">Hipma_0725</name>
</gene>
<dbReference type="AlphaFoldDB" id="F2LVB1"/>
<dbReference type="InterPro" id="IPR050154">
    <property type="entry name" value="UbiB_kinase"/>
</dbReference>
<dbReference type="KEGG" id="hmr:Hipma_0725"/>
<keyword evidence="2" id="KW-1133">Transmembrane helix</keyword>
<feature type="transmembrane region" description="Helical" evidence="2">
    <location>
        <begin position="515"/>
        <end position="537"/>
    </location>
</feature>
<dbReference type="OrthoDB" id="9795390at2"/>
<dbReference type="RefSeq" id="WP_013681736.1">
    <property type="nucleotide sequence ID" value="NC_015318.1"/>
</dbReference>
<dbReference type="eggNOG" id="COG0661">
    <property type="taxonomic scope" value="Bacteria"/>
</dbReference>
<keyword evidence="2" id="KW-0472">Membrane</keyword>